<feature type="transmembrane region" description="Helical" evidence="5">
    <location>
        <begin position="173"/>
        <end position="195"/>
    </location>
</feature>
<feature type="transmembrane region" description="Helical" evidence="5">
    <location>
        <begin position="98"/>
        <end position="119"/>
    </location>
</feature>
<dbReference type="Pfam" id="PF04479">
    <property type="entry name" value="RTA1"/>
    <property type="match status" value="1"/>
</dbReference>
<sequence length="289" mass="31750">MQQSSKHSFLLSPTLFRSLMSDSFVLYRYDPSYAAAVVFTIGFLVTGLGHAWQATKSGSRFMTPFIIGIAFETLGYALRAVSAKQTPNWSVAPYAGQSLLLLLGPSLLAASVYMILGRLIRLVDGDTRSPIRPAKLTKIFVTGDVLSFLFQSGGGGILAQAKTPSKVKLGERMIIIGLFVQIIFFGVFMAVSAVFHRQIRERPTEKSIGLAVPWERLLMVLYAVSALIMVRSIYRVAEYIQGSQGSLQGHEAFIYVFDATLMLLGCLALNICHPSQVLQDKGLYDEPLV</sequence>
<keyword evidence="2 5" id="KW-0812">Transmembrane</keyword>
<evidence type="ECO:0000256" key="5">
    <source>
        <dbReference type="SAM" id="Phobius"/>
    </source>
</evidence>
<evidence type="ECO:0000313" key="6">
    <source>
        <dbReference type="EMBL" id="PYI29067.1"/>
    </source>
</evidence>
<proteinExistence type="predicted"/>
<evidence type="ECO:0000256" key="1">
    <source>
        <dbReference type="ARBA" id="ARBA00004141"/>
    </source>
</evidence>
<dbReference type="PANTHER" id="PTHR31465:SF33">
    <property type="entry name" value="DOMAIN PROTEIN, PUTATIVE (AFU_ORTHOLOGUE AFUA_5G01310)-RELATED"/>
    <property type="match status" value="1"/>
</dbReference>
<keyword evidence="7" id="KW-1185">Reference proteome</keyword>
<dbReference type="InterPro" id="IPR007568">
    <property type="entry name" value="RTA1"/>
</dbReference>
<evidence type="ECO:0000313" key="7">
    <source>
        <dbReference type="Proteomes" id="UP000248817"/>
    </source>
</evidence>
<feature type="transmembrane region" description="Helical" evidence="5">
    <location>
        <begin position="61"/>
        <end position="78"/>
    </location>
</feature>
<comment type="subcellular location">
    <subcellularLocation>
        <location evidence="1">Membrane</location>
        <topology evidence="1">Multi-pass membrane protein</topology>
    </subcellularLocation>
</comment>
<evidence type="ECO:0000256" key="3">
    <source>
        <dbReference type="ARBA" id="ARBA00022989"/>
    </source>
</evidence>
<reference evidence="6 7" key="1">
    <citation type="submission" date="2018-02" db="EMBL/GenBank/DDBJ databases">
        <title>The genomes of Aspergillus section Nigri reveals drivers in fungal speciation.</title>
        <authorList>
            <consortium name="DOE Joint Genome Institute"/>
            <person name="Vesth T.C."/>
            <person name="Nybo J."/>
            <person name="Theobald S."/>
            <person name="Brandl J."/>
            <person name="Frisvad J.C."/>
            <person name="Nielsen K.F."/>
            <person name="Lyhne E.K."/>
            <person name="Kogle M.E."/>
            <person name="Kuo A."/>
            <person name="Riley R."/>
            <person name="Clum A."/>
            <person name="Nolan M."/>
            <person name="Lipzen A."/>
            <person name="Salamov A."/>
            <person name="Henrissat B."/>
            <person name="Wiebenga A."/>
            <person name="De vries R.P."/>
            <person name="Grigoriev I.V."/>
            <person name="Mortensen U.H."/>
            <person name="Andersen M.R."/>
            <person name="Baker S.E."/>
        </authorList>
    </citation>
    <scope>NUCLEOTIDE SEQUENCE [LARGE SCALE GENOMIC DNA]</scope>
    <source>
        <strain evidence="6 7">CBS 114.80</strain>
    </source>
</reference>
<protein>
    <submittedName>
        <fullName evidence="6">Putative RTA1 domain protein</fullName>
    </submittedName>
</protein>
<evidence type="ECO:0000256" key="2">
    <source>
        <dbReference type="ARBA" id="ARBA00022692"/>
    </source>
</evidence>
<feature type="transmembrane region" description="Helical" evidence="5">
    <location>
        <begin position="254"/>
        <end position="272"/>
    </location>
</feature>
<dbReference type="GO" id="GO:0016020">
    <property type="term" value="C:membrane"/>
    <property type="evidence" value="ECO:0007669"/>
    <property type="project" value="UniProtKB-SubCell"/>
</dbReference>
<feature type="transmembrane region" description="Helical" evidence="5">
    <location>
        <begin position="139"/>
        <end position="161"/>
    </location>
</feature>
<gene>
    <name evidence="6" type="ORF">BP00DRAFT_479953</name>
</gene>
<accession>A0A2V5IXR8</accession>
<dbReference type="Proteomes" id="UP000248817">
    <property type="component" value="Unassembled WGS sequence"/>
</dbReference>
<name>A0A2V5IXR8_9EURO</name>
<keyword evidence="3 5" id="KW-1133">Transmembrane helix</keyword>
<evidence type="ECO:0000256" key="4">
    <source>
        <dbReference type="ARBA" id="ARBA00023136"/>
    </source>
</evidence>
<dbReference type="PANTHER" id="PTHR31465">
    <property type="entry name" value="PROTEIN RTA1-RELATED"/>
    <property type="match status" value="1"/>
</dbReference>
<organism evidence="6 7">
    <name type="scientific">Aspergillus indologenus CBS 114.80</name>
    <dbReference type="NCBI Taxonomy" id="1450541"/>
    <lineage>
        <taxon>Eukaryota</taxon>
        <taxon>Fungi</taxon>
        <taxon>Dikarya</taxon>
        <taxon>Ascomycota</taxon>
        <taxon>Pezizomycotina</taxon>
        <taxon>Eurotiomycetes</taxon>
        <taxon>Eurotiomycetidae</taxon>
        <taxon>Eurotiales</taxon>
        <taxon>Aspergillaceae</taxon>
        <taxon>Aspergillus</taxon>
        <taxon>Aspergillus subgen. Circumdati</taxon>
    </lineage>
</organism>
<feature type="transmembrane region" description="Helical" evidence="5">
    <location>
        <begin position="31"/>
        <end position="49"/>
    </location>
</feature>
<feature type="transmembrane region" description="Helical" evidence="5">
    <location>
        <begin position="216"/>
        <end position="234"/>
    </location>
</feature>
<dbReference type="AlphaFoldDB" id="A0A2V5IXR8"/>
<keyword evidence="4 5" id="KW-0472">Membrane</keyword>
<dbReference type="EMBL" id="KZ825537">
    <property type="protein sequence ID" value="PYI29067.1"/>
    <property type="molecule type" value="Genomic_DNA"/>
</dbReference>